<name>A0ABR1G7I2_AURAN</name>
<evidence type="ECO:0000256" key="3">
    <source>
        <dbReference type="SAM" id="SignalP"/>
    </source>
</evidence>
<gene>
    <name evidence="5" type="ORF">SO694_00042267</name>
</gene>
<evidence type="ECO:0000313" key="6">
    <source>
        <dbReference type="Proteomes" id="UP001363151"/>
    </source>
</evidence>
<feature type="domain" description="MsrB" evidence="4">
    <location>
        <begin position="35"/>
        <end position="162"/>
    </location>
</feature>
<keyword evidence="3" id="KW-0732">Signal</keyword>
<reference evidence="5 6" key="1">
    <citation type="submission" date="2024-03" db="EMBL/GenBank/DDBJ databases">
        <title>Aureococcus anophagefferens CCMP1851 and Kratosvirus quantuckense: Draft genome of a second virus-susceptible host strain in the model system.</title>
        <authorList>
            <person name="Chase E."/>
            <person name="Truchon A.R."/>
            <person name="Schepens W."/>
            <person name="Wilhelm S.W."/>
        </authorList>
    </citation>
    <scope>NUCLEOTIDE SEQUENCE [LARGE SCALE GENOMIC DNA]</scope>
    <source>
        <strain evidence="5 6">CCMP1851</strain>
    </source>
</reference>
<evidence type="ECO:0000256" key="2">
    <source>
        <dbReference type="ARBA" id="ARBA00023002"/>
    </source>
</evidence>
<evidence type="ECO:0000256" key="1">
    <source>
        <dbReference type="ARBA" id="ARBA00007174"/>
    </source>
</evidence>
<keyword evidence="6" id="KW-1185">Reference proteome</keyword>
<dbReference type="Proteomes" id="UP001363151">
    <property type="component" value="Unassembled WGS sequence"/>
</dbReference>
<comment type="caution">
    <text evidence="5">The sequence shown here is derived from an EMBL/GenBank/DDBJ whole genome shotgun (WGS) entry which is preliminary data.</text>
</comment>
<feature type="chain" id="PRO_5046460305" evidence="3">
    <location>
        <begin position="16"/>
        <end position="177"/>
    </location>
</feature>
<proteinExistence type="inferred from homology"/>
<dbReference type="SUPFAM" id="SSF51316">
    <property type="entry name" value="Mss4-like"/>
    <property type="match status" value="1"/>
</dbReference>
<feature type="signal peptide" evidence="3">
    <location>
        <begin position="1"/>
        <end position="15"/>
    </location>
</feature>
<keyword evidence="2" id="KW-0560">Oxidoreductase</keyword>
<protein>
    <submittedName>
        <fullName evidence="5">Peptide-methionine (R)-S-oxide reductase</fullName>
    </submittedName>
</protein>
<comment type="similarity">
    <text evidence="1">Belongs to the MsrB Met sulfoxide reductase family.</text>
</comment>
<evidence type="ECO:0000313" key="5">
    <source>
        <dbReference type="EMBL" id="KAK7248894.1"/>
    </source>
</evidence>
<dbReference type="EMBL" id="JBBJCI010000085">
    <property type="protein sequence ID" value="KAK7248894.1"/>
    <property type="molecule type" value="Genomic_DNA"/>
</dbReference>
<dbReference type="InterPro" id="IPR011057">
    <property type="entry name" value="Mss4-like_sf"/>
</dbReference>
<dbReference type="PANTHER" id="PTHR10173:SF57">
    <property type="entry name" value="PEPTIDE-METHIONINE (R)-S-OXIDE REDUCTASE"/>
    <property type="match status" value="1"/>
</dbReference>
<dbReference type="PROSITE" id="PS51790">
    <property type="entry name" value="MSRB"/>
    <property type="match status" value="1"/>
</dbReference>
<sequence length="177" mass="18432">MRAVAIIALLAPAAALQVRSRPPALRRGAVALAAGADDDATLSPKSPMAGMVLLGGTEPAFWSDLNEETREGTFVCAKDGCNAPLFPSETKYDSGTGWPSFWAAGKDAITVDDGGFLSAMFGREVKCASCAGHLGHRFDDGPINTTGKRFCINGAALRFREGLGDRALPCEDAAPSS</sequence>
<dbReference type="Gene3D" id="2.170.150.20">
    <property type="entry name" value="Peptide methionine sulfoxide reductase"/>
    <property type="match status" value="1"/>
</dbReference>
<organism evidence="5 6">
    <name type="scientific">Aureococcus anophagefferens</name>
    <name type="common">Harmful bloom alga</name>
    <dbReference type="NCBI Taxonomy" id="44056"/>
    <lineage>
        <taxon>Eukaryota</taxon>
        <taxon>Sar</taxon>
        <taxon>Stramenopiles</taxon>
        <taxon>Ochrophyta</taxon>
        <taxon>Pelagophyceae</taxon>
        <taxon>Pelagomonadales</taxon>
        <taxon>Pelagomonadaceae</taxon>
        <taxon>Aureococcus</taxon>
    </lineage>
</organism>
<dbReference type="Pfam" id="PF01641">
    <property type="entry name" value="SelR"/>
    <property type="match status" value="1"/>
</dbReference>
<dbReference type="PANTHER" id="PTHR10173">
    <property type="entry name" value="METHIONINE SULFOXIDE REDUCTASE"/>
    <property type="match status" value="1"/>
</dbReference>
<evidence type="ECO:0000259" key="4">
    <source>
        <dbReference type="PROSITE" id="PS51790"/>
    </source>
</evidence>
<accession>A0ABR1G7I2</accession>
<dbReference type="InterPro" id="IPR002579">
    <property type="entry name" value="Met_Sox_Rdtase_MsrB_dom"/>
</dbReference>
<dbReference type="InterPro" id="IPR028427">
    <property type="entry name" value="Met_Sox_Rdtase_MsrB"/>
</dbReference>